<accession>A0ABM4TYB1</accession>
<feature type="compositionally biased region" description="Polar residues" evidence="1">
    <location>
        <begin position="132"/>
        <end position="153"/>
    </location>
</feature>
<dbReference type="InterPro" id="IPR005312">
    <property type="entry name" value="DUF1759"/>
</dbReference>
<dbReference type="RefSeq" id="XP_070854959.1">
    <property type="nucleotide sequence ID" value="XM_070998858.1"/>
</dbReference>
<dbReference type="InterPro" id="IPR043502">
    <property type="entry name" value="DNA/RNA_pol_sf"/>
</dbReference>
<sequence>MALTETNYSVAWNLVVKRYNNPRLQFMYNMNALYGIEPLSKEIAVDLRNLLILANVCISEFRRLHIAIDSCDHWLVHHLLTKLPISATQAWEHSLGNNVKIPTFTKLEVFLHNRLVSIDLIESRKPAVPVRSSIQSTNHRQTTRPSGNSTVRGHSFHSTLESGSIRCSLCQQNHVLRRCPDFLAKDCFARKVIFDRSKASIALVLPTLSVNAAATETARNVHASDSGRSADAVQNAPSTQLFSAVASHLNSTTLLATALVRIVNNSTGQSALVRALIDHGSEGTLITENIVQALRLKRHPVRAEITGIGNTSHNQCRHSTDFTIISCSGSDFNAYVSSAFILRSLTDPNFIKSGRIDLLIGVDIIPQLMLPDIRKGTVAEPIAQNTQLGWIVFGPAEAAQTTSISIRCNLANLNNMVIGRSRQIALNRFHALERKLEHRPDFSQQYVSTIQEYFDLKQIKEVKGSEEEHTRINAQRQLSISACTAPHHAVIKDDSLTTKMRVVYDASCKTSNGRSLNDILCTGPALQGGGVILNWRLHRYVFVADITKMYRCIDMHEEDAQYQRIFWRDEKGLIKEYFLTTVTFGTASAPFTAIRVIHQIASDERERYPLAEHVLKKEIYVDDVHETIDGALKIRNDVIAALQSAGMELKKWASNHPDILESIPTTDLSNSSVFEIDNKDSIKTLGWYWHPNKDGFGFNLKFSFNPIFTKRSILSTVARLFDPLGYLAPVIIAAKILLKEVWSFRIERKDEPPASLDWDDPLPDQLAERWRQLIQELPDIEEIHIPRWLGFDLRHVSTLQLHMFCDGSSMAYAACAYLRASCTDGSVQVILLAARSRVTPVKPLTIPRVELSGALLCTQLADWIVNQLQASHHTISVHYWSDAMIVLYWISGDPRRWKTFVSNRIGAILEASSPSQWRHVLTQENPADCATRGLTPSQLKHHTLWWNGPHWLHLSEEHSPVNPVQSPKSELISGEQSLKHIGAHISYVKRFIYNTRHKKADRLTGPIQVSEFQQALFALVRMVQQVYSGII</sequence>
<evidence type="ECO:0000256" key="1">
    <source>
        <dbReference type="SAM" id="MobiDB-lite"/>
    </source>
</evidence>
<protein>
    <recommendedName>
        <fullName evidence="4">Peptidase A2 domain-containing protein</fullName>
    </recommendedName>
</protein>
<organism evidence="2 3">
    <name type="scientific">Drosophila suzukii</name>
    <name type="common">Spotted-wing drosophila fruit fly</name>
    <dbReference type="NCBI Taxonomy" id="28584"/>
    <lineage>
        <taxon>Eukaryota</taxon>
        <taxon>Metazoa</taxon>
        <taxon>Ecdysozoa</taxon>
        <taxon>Arthropoda</taxon>
        <taxon>Hexapoda</taxon>
        <taxon>Insecta</taxon>
        <taxon>Pterygota</taxon>
        <taxon>Neoptera</taxon>
        <taxon>Endopterygota</taxon>
        <taxon>Diptera</taxon>
        <taxon>Brachycera</taxon>
        <taxon>Muscomorpha</taxon>
        <taxon>Ephydroidea</taxon>
        <taxon>Drosophilidae</taxon>
        <taxon>Drosophila</taxon>
        <taxon>Sophophora</taxon>
    </lineage>
</organism>
<name>A0ABM4TYB1_DROSZ</name>
<dbReference type="Pfam" id="PF03564">
    <property type="entry name" value="DUF1759"/>
    <property type="match status" value="1"/>
</dbReference>
<dbReference type="Pfam" id="PF05380">
    <property type="entry name" value="Peptidase_A17"/>
    <property type="match status" value="1"/>
</dbReference>
<dbReference type="GeneID" id="139354592"/>
<dbReference type="SUPFAM" id="SSF56672">
    <property type="entry name" value="DNA/RNA polymerases"/>
    <property type="match status" value="1"/>
</dbReference>
<gene>
    <name evidence="3" type="primary">LOC139354592</name>
</gene>
<evidence type="ECO:0008006" key="4">
    <source>
        <dbReference type="Google" id="ProtNLM"/>
    </source>
</evidence>
<evidence type="ECO:0000313" key="3">
    <source>
        <dbReference type="RefSeq" id="XP_070854959.1"/>
    </source>
</evidence>
<feature type="region of interest" description="Disordered" evidence="1">
    <location>
        <begin position="131"/>
        <end position="153"/>
    </location>
</feature>
<proteinExistence type="predicted"/>
<evidence type="ECO:0000313" key="2">
    <source>
        <dbReference type="Proteomes" id="UP001652628"/>
    </source>
</evidence>
<dbReference type="InterPro" id="IPR008042">
    <property type="entry name" value="Retrotrans_Pao"/>
</dbReference>
<keyword evidence="2" id="KW-1185">Reference proteome</keyword>
<reference evidence="3" key="1">
    <citation type="submission" date="2025-08" db="UniProtKB">
        <authorList>
            <consortium name="RefSeq"/>
        </authorList>
    </citation>
    <scope>IDENTIFICATION</scope>
</reference>
<dbReference type="PANTHER" id="PTHR47331">
    <property type="entry name" value="PHD-TYPE DOMAIN-CONTAINING PROTEIN"/>
    <property type="match status" value="1"/>
</dbReference>
<dbReference type="PANTHER" id="PTHR47331:SF1">
    <property type="entry name" value="GAG-LIKE PROTEIN"/>
    <property type="match status" value="1"/>
</dbReference>
<dbReference type="Proteomes" id="UP001652628">
    <property type="component" value="Unplaced"/>
</dbReference>